<keyword evidence="2" id="KW-1185">Reference proteome</keyword>
<dbReference type="OrthoDB" id="2684108at2759"/>
<proteinExistence type="predicted"/>
<evidence type="ECO:0000313" key="2">
    <source>
        <dbReference type="Proteomes" id="UP000297245"/>
    </source>
</evidence>
<reference evidence="1 2" key="1">
    <citation type="journal article" date="2019" name="Nat. Ecol. Evol.">
        <title>Megaphylogeny resolves global patterns of mushroom evolution.</title>
        <authorList>
            <person name="Varga T."/>
            <person name="Krizsan K."/>
            <person name="Foldi C."/>
            <person name="Dima B."/>
            <person name="Sanchez-Garcia M."/>
            <person name="Sanchez-Ramirez S."/>
            <person name="Szollosi G.J."/>
            <person name="Szarkandi J.G."/>
            <person name="Papp V."/>
            <person name="Albert L."/>
            <person name="Andreopoulos W."/>
            <person name="Angelini C."/>
            <person name="Antonin V."/>
            <person name="Barry K.W."/>
            <person name="Bougher N.L."/>
            <person name="Buchanan P."/>
            <person name="Buyck B."/>
            <person name="Bense V."/>
            <person name="Catcheside P."/>
            <person name="Chovatia M."/>
            <person name="Cooper J."/>
            <person name="Damon W."/>
            <person name="Desjardin D."/>
            <person name="Finy P."/>
            <person name="Geml J."/>
            <person name="Haridas S."/>
            <person name="Hughes K."/>
            <person name="Justo A."/>
            <person name="Karasinski D."/>
            <person name="Kautmanova I."/>
            <person name="Kiss B."/>
            <person name="Kocsube S."/>
            <person name="Kotiranta H."/>
            <person name="LaButti K.M."/>
            <person name="Lechner B.E."/>
            <person name="Liimatainen K."/>
            <person name="Lipzen A."/>
            <person name="Lukacs Z."/>
            <person name="Mihaltcheva S."/>
            <person name="Morgado L.N."/>
            <person name="Niskanen T."/>
            <person name="Noordeloos M.E."/>
            <person name="Ohm R.A."/>
            <person name="Ortiz-Santana B."/>
            <person name="Ovrebo C."/>
            <person name="Racz N."/>
            <person name="Riley R."/>
            <person name="Savchenko A."/>
            <person name="Shiryaev A."/>
            <person name="Soop K."/>
            <person name="Spirin V."/>
            <person name="Szebenyi C."/>
            <person name="Tomsovsky M."/>
            <person name="Tulloss R.E."/>
            <person name="Uehling J."/>
            <person name="Grigoriev I.V."/>
            <person name="Vagvolgyi C."/>
            <person name="Papp T."/>
            <person name="Martin F.M."/>
            <person name="Miettinen O."/>
            <person name="Hibbett D.S."/>
            <person name="Nagy L.G."/>
        </authorList>
    </citation>
    <scope>NUCLEOTIDE SEQUENCE [LARGE SCALE GENOMIC DNA]</scope>
    <source>
        <strain evidence="1 2">CBS 962.96</strain>
    </source>
</reference>
<evidence type="ECO:0000313" key="1">
    <source>
        <dbReference type="EMBL" id="THU86198.1"/>
    </source>
</evidence>
<organism evidence="1 2">
    <name type="scientific">Dendrothele bispora (strain CBS 962.96)</name>
    <dbReference type="NCBI Taxonomy" id="1314807"/>
    <lineage>
        <taxon>Eukaryota</taxon>
        <taxon>Fungi</taxon>
        <taxon>Dikarya</taxon>
        <taxon>Basidiomycota</taxon>
        <taxon>Agaricomycotina</taxon>
        <taxon>Agaricomycetes</taxon>
        <taxon>Agaricomycetidae</taxon>
        <taxon>Agaricales</taxon>
        <taxon>Agaricales incertae sedis</taxon>
        <taxon>Dendrothele</taxon>
    </lineage>
</organism>
<dbReference type="EMBL" id="ML179508">
    <property type="protein sequence ID" value="THU86198.1"/>
    <property type="molecule type" value="Genomic_DNA"/>
</dbReference>
<gene>
    <name evidence="1" type="ORF">K435DRAFT_868526</name>
</gene>
<accession>A0A4S8LCX0</accession>
<dbReference type="Proteomes" id="UP000297245">
    <property type="component" value="Unassembled WGS sequence"/>
</dbReference>
<name>A0A4S8LCX0_DENBC</name>
<protein>
    <submittedName>
        <fullName evidence="1">Uncharacterized protein</fullName>
    </submittedName>
</protein>
<sequence>MTQGYQAHTDEAHLGWAFAFTASREVPADFLLPERYGSSYVDLDLKVVVRSASATLTSFKPGALHETTYAEGAVNFGMSMTGTQRVRDAYEELMQKKYKVDYGLLTNKHDEEGSPESEKMKQ</sequence>
<dbReference type="AlphaFoldDB" id="A0A4S8LCX0"/>